<reference evidence="1" key="1">
    <citation type="submission" date="2022-03" db="EMBL/GenBank/DDBJ databases">
        <title>De novo assembled genomes of Belliella spp. (Cyclobacteriaceae) strains.</title>
        <authorList>
            <person name="Szabo A."/>
            <person name="Korponai K."/>
            <person name="Felfoldi T."/>
        </authorList>
    </citation>
    <scope>NUCLEOTIDE SEQUENCE</scope>
    <source>
        <strain evidence="1">DSM 107340</strain>
    </source>
</reference>
<keyword evidence="2" id="KW-1185">Reference proteome</keyword>
<comment type="caution">
    <text evidence="1">The sequence shown here is derived from an EMBL/GenBank/DDBJ whole genome shotgun (WGS) entry which is preliminary data.</text>
</comment>
<evidence type="ECO:0000313" key="2">
    <source>
        <dbReference type="Proteomes" id="UP001165488"/>
    </source>
</evidence>
<protein>
    <recommendedName>
        <fullName evidence="3">HPt domain-containing protein</fullName>
    </recommendedName>
</protein>
<evidence type="ECO:0000313" key="1">
    <source>
        <dbReference type="EMBL" id="MCH7399230.1"/>
    </source>
</evidence>
<proteinExistence type="predicted"/>
<dbReference type="RefSeq" id="WP_241275732.1">
    <property type="nucleotide sequence ID" value="NZ_JAKZGS010000013.1"/>
</dbReference>
<sequence length="116" mass="13732">MYKIPPINLERIEEMADGDAEFRAELILAIHTSLIELKEKYLEGAQNESTETIHLIRHKVKPTLMLFELERLRLSIQNGKEIIEEKGFKEDFLLHLDDFLDTWQEVFDFVSEELNK</sequence>
<evidence type="ECO:0008006" key="3">
    <source>
        <dbReference type="Google" id="ProtNLM"/>
    </source>
</evidence>
<dbReference type="EMBL" id="JAKZGS010000013">
    <property type="protein sequence ID" value="MCH7399230.1"/>
    <property type="molecule type" value="Genomic_DNA"/>
</dbReference>
<dbReference type="SUPFAM" id="SSF47226">
    <property type="entry name" value="Histidine-containing phosphotransfer domain, HPT domain"/>
    <property type="match status" value="1"/>
</dbReference>
<gene>
    <name evidence="1" type="ORF">MM236_14590</name>
</gene>
<organism evidence="1 2">
    <name type="scientific">Belliella calami</name>
    <dbReference type="NCBI Taxonomy" id="2923436"/>
    <lineage>
        <taxon>Bacteria</taxon>
        <taxon>Pseudomonadati</taxon>
        <taxon>Bacteroidota</taxon>
        <taxon>Cytophagia</taxon>
        <taxon>Cytophagales</taxon>
        <taxon>Cyclobacteriaceae</taxon>
        <taxon>Belliella</taxon>
    </lineage>
</organism>
<dbReference type="Proteomes" id="UP001165488">
    <property type="component" value="Unassembled WGS sequence"/>
</dbReference>
<dbReference type="InterPro" id="IPR036641">
    <property type="entry name" value="HPT_dom_sf"/>
</dbReference>
<name>A0ABS9URH5_9BACT</name>
<accession>A0ABS9URH5</accession>